<name>A0A2R4WPP8_9HYPH</name>
<dbReference type="EMBL" id="CP028843">
    <property type="protein sequence ID" value="AWB23536.1"/>
    <property type="molecule type" value="Genomic_DNA"/>
</dbReference>
<evidence type="ECO:0000256" key="1">
    <source>
        <dbReference type="SAM" id="MobiDB-lite"/>
    </source>
</evidence>
<feature type="compositionally biased region" description="Basic and acidic residues" evidence="1">
    <location>
        <begin position="115"/>
        <end position="126"/>
    </location>
</feature>
<organism evidence="2 3">
    <name type="scientific">Methylobacterium currus</name>
    <dbReference type="NCBI Taxonomy" id="2051553"/>
    <lineage>
        <taxon>Bacteria</taxon>
        <taxon>Pseudomonadati</taxon>
        <taxon>Pseudomonadota</taxon>
        <taxon>Alphaproteobacteria</taxon>
        <taxon>Hyphomicrobiales</taxon>
        <taxon>Methylobacteriaceae</taxon>
        <taxon>Methylobacterium</taxon>
    </lineage>
</organism>
<sequence length="126" mass="13739">MAPACRPGGCQPLPASQPRKKAALASGPKSREETPKEGSKAATPSRPCDAQTSVRRTKRKRNFRIRPRSKRVAALSPRHAFESGFRISAFAKIGASCRSPMARDGARNRGSAVVVEREEQPSEEIR</sequence>
<gene>
    <name evidence="2" type="ORF">DA075_23740</name>
</gene>
<keyword evidence="3" id="KW-1185">Reference proteome</keyword>
<dbReference type="Proteomes" id="UP000244755">
    <property type="component" value="Chromosome 1"/>
</dbReference>
<accession>A0A2R4WPP8</accession>
<reference evidence="2 3" key="1">
    <citation type="submission" date="2018-04" db="EMBL/GenBank/DDBJ databases">
        <title>Methylobacterium sp. PR1016A genome.</title>
        <authorList>
            <person name="Park W."/>
        </authorList>
    </citation>
    <scope>NUCLEOTIDE SEQUENCE [LARGE SCALE GENOMIC DNA]</scope>
    <source>
        <strain evidence="2 3">PR1016A</strain>
    </source>
</reference>
<dbReference type="OrthoDB" id="9910575at2"/>
<dbReference type="KEGG" id="mee:DA075_23740"/>
<dbReference type="AlphaFoldDB" id="A0A2R4WPP8"/>
<proteinExistence type="predicted"/>
<feature type="region of interest" description="Disordered" evidence="1">
    <location>
        <begin position="100"/>
        <end position="126"/>
    </location>
</feature>
<protein>
    <submittedName>
        <fullName evidence="2">Uncharacterized protein</fullName>
    </submittedName>
</protein>
<feature type="compositionally biased region" description="Basic residues" evidence="1">
    <location>
        <begin position="55"/>
        <end position="71"/>
    </location>
</feature>
<feature type="region of interest" description="Disordered" evidence="1">
    <location>
        <begin position="1"/>
        <end position="71"/>
    </location>
</feature>
<evidence type="ECO:0000313" key="2">
    <source>
        <dbReference type="EMBL" id="AWB23536.1"/>
    </source>
</evidence>
<feature type="compositionally biased region" description="Basic and acidic residues" evidence="1">
    <location>
        <begin position="29"/>
        <end position="39"/>
    </location>
</feature>
<evidence type="ECO:0000313" key="3">
    <source>
        <dbReference type="Proteomes" id="UP000244755"/>
    </source>
</evidence>